<evidence type="ECO:0000313" key="9">
    <source>
        <dbReference type="Proteomes" id="UP001432027"/>
    </source>
</evidence>
<organism evidence="8 9">
    <name type="scientific">Pristionchus entomophagus</name>
    <dbReference type="NCBI Taxonomy" id="358040"/>
    <lineage>
        <taxon>Eukaryota</taxon>
        <taxon>Metazoa</taxon>
        <taxon>Ecdysozoa</taxon>
        <taxon>Nematoda</taxon>
        <taxon>Chromadorea</taxon>
        <taxon>Rhabditida</taxon>
        <taxon>Rhabditina</taxon>
        <taxon>Diplogasteromorpha</taxon>
        <taxon>Diplogasteroidea</taxon>
        <taxon>Neodiplogasteridae</taxon>
        <taxon>Pristionchus</taxon>
    </lineage>
</organism>
<evidence type="ECO:0000256" key="5">
    <source>
        <dbReference type="SAM" id="MobiDB-lite"/>
    </source>
</evidence>
<keyword evidence="3" id="KW-0131">Cell cycle</keyword>
<feature type="compositionally biased region" description="Basic and acidic residues" evidence="5">
    <location>
        <begin position="94"/>
        <end position="104"/>
    </location>
</feature>
<dbReference type="SMART" id="SM01332">
    <property type="entry name" value="Cyclin_C"/>
    <property type="match status" value="1"/>
</dbReference>
<dbReference type="SUPFAM" id="SSF47954">
    <property type="entry name" value="Cyclin-like"/>
    <property type="match status" value="2"/>
</dbReference>
<proteinExistence type="inferred from homology"/>
<sequence>NNPYSLQARVMKLRQQNANVLLGQRPAEAANPPAKRAASKQVPGKTPGDNLGEPKAKRAPLSELTSKLTSGLVIDSVRKGLAGIRRQPTTSTTKTDDVVVEGRKTRSQSSKENASHKLDQGSSSSADDSIIILEKTDEEEDVVIVDPCPAYDYDAENKDNEFEVPEFATDVFAYHRAREVAYNVGDYMARHPRLSKDCRAMLVDWMIEVQETFELNHETLYLAVKLVDMFLDKTKKKVERNHLMLIASAAIFIASKYEERSPPLIDDFIYMSEDSPGTFTRKALEETERKLFETVAFDLGAPLSYSHLRRYAKASKVNMQTLTLARYILETSLMCYEFVQASESAIAAGAFWLALKMMNAAAEWTPAMHKYSGLAVEEVAPWAAALNHMLHVRNEGGGRLADQHTAFDKYSHEVFYHSAQVPLIKDKFKLKDAIQCPK</sequence>
<accession>A0AAV5U8Y3</accession>
<dbReference type="AlphaFoldDB" id="A0AAV5U8Y3"/>
<name>A0AAV5U8Y3_9BILA</name>
<reference evidence="8" key="1">
    <citation type="submission" date="2023-10" db="EMBL/GenBank/DDBJ databases">
        <title>Genome assembly of Pristionchus species.</title>
        <authorList>
            <person name="Yoshida K."/>
            <person name="Sommer R.J."/>
        </authorList>
    </citation>
    <scope>NUCLEOTIDE SEQUENCE</scope>
    <source>
        <strain evidence="8">RS0144</strain>
    </source>
</reference>
<keyword evidence="1" id="KW-0132">Cell division</keyword>
<evidence type="ECO:0008006" key="10">
    <source>
        <dbReference type="Google" id="ProtNLM"/>
    </source>
</evidence>
<dbReference type="Pfam" id="PF00134">
    <property type="entry name" value="Cyclin_N"/>
    <property type="match status" value="1"/>
</dbReference>
<gene>
    <name evidence="8" type="ORF">PENTCL1PPCAC_25494</name>
</gene>
<evidence type="ECO:0000313" key="8">
    <source>
        <dbReference type="EMBL" id="GMT03320.1"/>
    </source>
</evidence>
<keyword evidence="9" id="KW-1185">Reference proteome</keyword>
<dbReference type="GO" id="GO:0051301">
    <property type="term" value="P:cell division"/>
    <property type="evidence" value="ECO:0007669"/>
    <property type="project" value="UniProtKB-KW"/>
</dbReference>
<dbReference type="FunFam" id="1.10.472.10:FF:000001">
    <property type="entry name" value="G2/mitotic-specific cyclin"/>
    <property type="match status" value="1"/>
</dbReference>
<evidence type="ECO:0000259" key="7">
    <source>
        <dbReference type="SMART" id="SM01332"/>
    </source>
</evidence>
<comment type="caution">
    <text evidence="8">The sequence shown here is derived from an EMBL/GenBank/DDBJ whole genome shotgun (WGS) entry which is preliminary data.</text>
</comment>
<comment type="similarity">
    <text evidence="4">Belongs to the cyclin family.</text>
</comment>
<feature type="domain" description="Cyclin C-terminal" evidence="7">
    <location>
        <begin position="302"/>
        <end position="424"/>
    </location>
</feature>
<feature type="domain" description="Cyclin-like" evidence="6">
    <location>
        <begin position="204"/>
        <end position="293"/>
    </location>
</feature>
<evidence type="ECO:0000256" key="2">
    <source>
        <dbReference type="ARBA" id="ARBA00023127"/>
    </source>
</evidence>
<dbReference type="Pfam" id="PF02984">
    <property type="entry name" value="Cyclin_C"/>
    <property type="match status" value="1"/>
</dbReference>
<dbReference type="PANTHER" id="PTHR10177">
    <property type="entry name" value="CYCLINS"/>
    <property type="match status" value="1"/>
</dbReference>
<feature type="domain" description="Cyclin-like" evidence="6">
    <location>
        <begin position="306"/>
        <end position="388"/>
    </location>
</feature>
<dbReference type="InterPro" id="IPR013763">
    <property type="entry name" value="Cyclin-like_dom"/>
</dbReference>
<evidence type="ECO:0000256" key="3">
    <source>
        <dbReference type="ARBA" id="ARBA00023306"/>
    </source>
</evidence>
<feature type="compositionally biased region" description="Low complexity" evidence="5">
    <location>
        <begin position="26"/>
        <end position="36"/>
    </location>
</feature>
<evidence type="ECO:0000259" key="6">
    <source>
        <dbReference type="SMART" id="SM00385"/>
    </source>
</evidence>
<feature type="region of interest" description="Disordered" evidence="5">
    <location>
        <begin position="84"/>
        <end position="126"/>
    </location>
</feature>
<dbReference type="SMART" id="SM00385">
    <property type="entry name" value="CYCLIN"/>
    <property type="match status" value="2"/>
</dbReference>
<dbReference type="Proteomes" id="UP001432027">
    <property type="component" value="Unassembled WGS sequence"/>
</dbReference>
<feature type="non-terminal residue" evidence="8">
    <location>
        <position position="1"/>
    </location>
</feature>
<dbReference type="EMBL" id="BTSX01000006">
    <property type="protein sequence ID" value="GMT03320.1"/>
    <property type="molecule type" value="Genomic_DNA"/>
</dbReference>
<dbReference type="InterPro" id="IPR039361">
    <property type="entry name" value="Cyclin"/>
</dbReference>
<feature type="region of interest" description="Disordered" evidence="5">
    <location>
        <begin position="17"/>
        <end position="64"/>
    </location>
</feature>
<protein>
    <recommendedName>
        <fullName evidence="10">G2/mitotic-specific cyclin-B3</fullName>
    </recommendedName>
</protein>
<dbReference type="InterPro" id="IPR036915">
    <property type="entry name" value="Cyclin-like_sf"/>
</dbReference>
<dbReference type="InterPro" id="IPR004367">
    <property type="entry name" value="Cyclin_C-dom"/>
</dbReference>
<keyword evidence="2 4" id="KW-0195">Cyclin</keyword>
<evidence type="ECO:0000256" key="4">
    <source>
        <dbReference type="RuleBase" id="RU000383"/>
    </source>
</evidence>
<dbReference type="Gene3D" id="1.10.472.10">
    <property type="entry name" value="Cyclin-like"/>
    <property type="match status" value="2"/>
</dbReference>
<dbReference type="InterPro" id="IPR006671">
    <property type="entry name" value="Cyclin_N"/>
</dbReference>
<evidence type="ECO:0000256" key="1">
    <source>
        <dbReference type="ARBA" id="ARBA00022618"/>
    </source>
</evidence>